<dbReference type="PANTHER" id="PTHR30563">
    <property type="entry name" value="DNA RECOMBINATION PROTEIN RMUC"/>
    <property type="match status" value="1"/>
</dbReference>
<name>A0A1V5MJT4_UNCT6</name>
<reference evidence="6" key="1">
    <citation type="submission" date="2017-02" db="EMBL/GenBank/DDBJ databases">
        <title>Delving into the versatile metabolic prowess of the omnipresent phylum Bacteroidetes.</title>
        <authorList>
            <person name="Nobu M.K."/>
            <person name="Mei R."/>
            <person name="Narihiro T."/>
            <person name="Kuroda K."/>
            <person name="Liu W.-T."/>
        </authorList>
    </citation>
    <scope>NUCLEOTIDE SEQUENCE</scope>
    <source>
        <strain evidence="6">ADurb.Bin417</strain>
    </source>
</reference>
<dbReference type="PANTHER" id="PTHR30563:SF0">
    <property type="entry name" value="DNA RECOMBINATION PROTEIN RMUC"/>
    <property type="match status" value="1"/>
</dbReference>
<gene>
    <name evidence="6" type="primary">rmuC</name>
    <name evidence="6" type="ORF">BWY73_00279</name>
</gene>
<comment type="caution">
    <text evidence="6">The sequence shown here is derived from an EMBL/GenBank/DDBJ whole genome shotgun (WGS) entry which is preliminary data.</text>
</comment>
<feature type="compositionally biased region" description="Basic and acidic residues" evidence="5">
    <location>
        <begin position="235"/>
        <end position="248"/>
    </location>
</feature>
<evidence type="ECO:0000256" key="2">
    <source>
        <dbReference type="ARBA" id="ARBA00009840"/>
    </source>
</evidence>
<evidence type="ECO:0000256" key="4">
    <source>
        <dbReference type="ARBA" id="ARBA00023172"/>
    </source>
</evidence>
<organism evidence="6">
    <name type="scientific">candidate division TA06 bacterium ADurb.Bin417</name>
    <dbReference type="NCBI Taxonomy" id="1852828"/>
    <lineage>
        <taxon>Bacteria</taxon>
        <taxon>Bacteria division TA06</taxon>
    </lineage>
</organism>
<proteinExistence type="inferred from homology"/>
<dbReference type="AlphaFoldDB" id="A0A1V5MJT4"/>
<dbReference type="GO" id="GO:0006310">
    <property type="term" value="P:DNA recombination"/>
    <property type="evidence" value="ECO:0007669"/>
    <property type="project" value="UniProtKB-KW"/>
</dbReference>
<keyword evidence="3" id="KW-0175">Coiled coil</keyword>
<comment type="similarity">
    <text evidence="2">Belongs to the RmuC family.</text>
</comment>
<evidence type="ECO:0000256" key="1">
    <source>
        <dbReference type="ARBA" id="ARBA00003416"/>
    </source>
</evidence>
<accession>A0A1V5MJT4</accession>
<sequence length="248" mass="27539">MAGLSRYCDFEEQVSLEGEEGKQRPDLIVRLPGNRTVVVDAKVPLAAYMDAMETADEEKRQAAFTRHAEAVRLHARQLGSKNYWNQFNPSPDFVVLFLPGESFFSAALEQDRKLIESSMENRVLLATPTTLISLLRTVATTWQQYEVTANAKTILDAGQELFDRLAKFSEYLSRVGEHLDRAARAYNEAVGSWASRLMPGVRHLKELGAGGTGRETVELEPVDTSLRELPGAPVGEKKLKDKTEEGGA</sequence>
<protein>
    <submittedName>
        <fullName evidence="6">DNA recombination protein RmuC</fullName>
    </submittedName>
</protein>
<dbReference type="EMBL" id="MWAK01000020">
    <property type="protein sequence ID" value="OPZ93527.1"/>
    <property type="molecule type" value="Genomic_DNA"/>
</dbReference>
<dbReference type="InterPro" id="IPR003798">
    <property type="entry name" value="DNA_recombination_RmuC"/>
</dbReference>
<comment type="function">
    <text evidence="1">Involved in DNA recombination.</text>
</comment>
<evidence type="ECO:0000313" key="6">
    <source>
        <dbReference type="EMBL" id="OPZ93527.1"/>
    </source>
</evidence>
<dbReference type="Proteomes" id="UP000485484">
    <property type="component" value="Unassembled WGS sequence"/>
</dbReference>
<keyword evidence="4" id="KW-0233">DNA recombination</keyword>
<evidence type="ECO:0000256" key="3">
    <source>
        <dbReference type="ARBA" id="ARBA00023054"/>
    </source>
</evidence>
<feature type="region of interest" description="Disordered" evidence="5">
    <location>
        <begin position="207"/>
        <end position="248"/>
    </location>
</feature>
<evidence type="ECO:0000256" key="5">
    <source>
        <dbReference type="SAM" id="MobiDB-lite"/>
    </source>
</evidence>
<dbReference type="Pfam" id="PF02646">
    <property type="entry name" value="RmuC"/>
    <property type="match status" value="1"/>
</dbReference>